<dbReference type="PANTHER" id="PTHR43025">
    <property type="entry name" value="MONOGALACTOSYLDIACYLGLYCEROL SYNTHASE"/>
    <property type="match status" value="1"/>
</dbReference>
<dbReference type="GO" id="GO:0009247">
    <property type="term" value="P:glycolipid biosynthetic process"/>
    <property type="evidence" value="ECO:0007669"/>
    <property type="project" value="InterPro"/>
</dbReference>
<organism evidence="5 6">
    <name type="scientific">Aminomonas paucivorans DSM 12260</name>
    <dbReference type="NCBI Taxonomy" id="584708"/>
    <lineage>
        <taxon>Bacteria</taxon>
        <taxon>Thermotogati</taxon>
        <taxon>Synergistota</taxon>
        <taxon>Synergistia</taxon>
        <taxon>Synergistales</taxon>
        <taxon>Synergistaceae</taxon>
        <taxon>Aminomonas</taxon>
    </lineage>
</organism>
<dbReference type="EMBL" id="CM001022">
    <property type="protein sequence ID" value="EFQ22609.1"/>
    <property type="molecule type" value="Genomic_DNA"/>
</dbReference>
<evidence type="ECO:0000313" key="6">
    <source>
        <dbReference type="Proteomes" id="UP000005096"/>
    </source>
</evidence>
<dbReference type="PaxDb" id="584708-Apau_0172"/>
<dbReference type="InterPro" id="IPR009695">
    <property type="entry name" value="Diacylglyc_glucosyltr_N"/>
</dbReference>
<dbReference type="OrthoDB" id="9815663at2"/>
<dbReference type="RefSeq" id="WP_006299753.1">
    <property type="nucleotide sequence ID" value="NZ_CM001022.1"/>
</dbReference>
<comment type="similarity">
    <text evidence="1">Belongs to the glycosyltransferase 28 family.</text>
</comment>
<evidence type="ECO:0000259" key="4">
    <source>
        <dbReference type="Pfam" id="PF06925"/>
    </source>
</evidence>
<dbReference type="HOGENOM" id="CLU_028367_0_1_0"/>
<evidence type="ECO:0000313" key="5">
    <source>
        <dbReference type="EMBL" id="EFQ22609.1"/>
    </source>
</evidence>
<evidence type="ECO:0000256" key="3">
    <source>
        <dbReference type="ARBA" id="ARBA00022679"/>
    </source>
</evidence>
<dbReference type="Gene3D" id="3.40.50.2000">
    <property type="entry name" value="Glycogen Phosphorylase B"/>
    <property type="match status" value="1"/>
</dbReference>
<dbReference type="PANTHER" id="PTHR43025:SF3">
    <property type="entry name" value="MONOGALACTOSYLDIACYLGLYCEROL SYNTHASE 1, CHLOROPLASTIC"/>
    <property type="match status" value="1"/>
</dbReference>
<gene>
    <name evidence="5" type="ORF">Apau_0172</name>
</gene>
<dbReference type="InterPro" id="IPR050519">
    <property type="entry name" value="Glycosyltransf_28_UgtP"/>
</dbReference>
<dbReference type="AlphaFoldDB" id="E3CX93"/>
<keyword evidence="2" id="KW-0328">Glycosyltransferase</keyword>
<evidence type="ECO:0000256" key="1">
    <source>
        <dbReference type="ARBA" id="ARBA00006962"/>
    </source>
</evidence>
<dbReference type="SUPFAM" id="SSF53756">
    <property type="entry name" value="UDP-Glycosyltransferase/glycogen phosphorylase"/>
    <property type="match status" value="1"/>
</dbReference>
<evidence type="ECO:0000256" key="2">
    <source>
        <dbReference type="ARBA" id="ARBA00022676"/>
    </source>
</evidence>
<dbReference type="GO" id="GO:0016020">
    <property type="term" value="C:membrane"/>
    <property type="evidence" value="ECO:0007669"/>
    <property type="project" value="GOC"/>
</dbReference>
<protein>
    <submittedName>
        <fullName evidence="5">Monogalactosyldiacylglycerol synthase</fullName>
    </submittedName>
</protein>
<sequence length="382" mass="42419">MQPLGVLYAQAGNGHRSAALAIREALSAPAALVDLLGFAPSWFRALVSRGYETLGERAHRPCEAVYRVTDRLREESALVRVLDRVSTGVLEPFRRFVEDNPFREILCTHFLPLPLLARLRAEGLYRGRLSVCVTDFGLHRFWVHPEVDRYFCASTSVAQQLADHRVPPERIRVTGIPVRRAFRELHRNLRRPGPASPLRVLFCASSIPERQVLRMLETLGGLGIPLRVCLVAGRSRSLLEKLRDYRPSPLLDLTRIGYASDLPQRMREADLLVTKPGGLVASEALCAGLPLVLTSPIPLQETLNARYLESVGAGHLETEAKGVARRIAWYREDPSRVIRASGRALAAARPEAARNIAQALEEDFRLPGLPRIAQKLPEAVGA</sequence>
<dbReference type="Pfam" id="PF06925">
    <property type="entry name" value="MGDG_synth"/>
    <property type="match status" value="1"/>
</dbReference>
<dbReference type="eggNOG" id="COG0707">
    <property type="taxonomic scope" value="Bacteria"/>
</dbReference>
<dbReference type="Proteomes" id="UP000005096">
    <property type="component" value="Chromosome"/>
</dbReference>
<proteinExistence type="inferred from homology"/>
<reference evidence="5 6" key="1">
    <citation type="journal article" date="2010" name="Stand. Genomic Sci.">
        <title>Non-contiguous finished genome sequence of Aminomonas paucivorans type strain (GLU-3).</title>
        <authorList>
            <person name="Pitluck S."/>
            <person name="Yasawong M."/>
            <person name="Held B."/>
            <person name="Lapidus A."/>
            <person name="Nolan M."/>
            <person name="Copeland A."/>
            <person name="Lucas S."/>
            <person name="Del Rio T.G."/>
            <person name="Tice H."/>
            <person name="Cheng J.F."/>
            <person name="Chertkov O."/>
            <person name="Goodwin L."/>
            <person name="Tapia R."/>
            <person name="Han C."/>
            <person name="Liolios K."/>
            <person name="Ivanova N."/>
            <person name="Mavromatis K."/>
            <person name="Ovchinnikova G."/>
            <person name="Pati A."/>
            <person name="Chen A."/>
            <person name="Palaniappan K."/>
            <person name="Land M."/>
            <person name="Hauser L."/>
            <person name="Chang Y.J."/>
            <person name="Jeffries C.D."/>
            <person name="Pukall R."/>
            <person name="Spring S."/>
            <person name="Rohde M."/>
            <person name="Sikorski J."/>
            <person name="Goker M."/>
            <person name="Woyke T."/>
            <person name="Bristow J."/>
            <person name="Eisen J.A."/>
            <person name="Markowitz V."/>
            <person name="Hugenholtz P."/>
            <person name="Kyrpides N.C."/>
            <person name="Klenk H.P."/>
        </authorList>
    </citation>
    <scope>NUCLEOTIDE SEQUENCE [LARGE SCALE GENOMIC DNA]</scope>
    <source>
        <strain evidence="5 6">DSM 12260</strain>
    </source>
</reference>
<dbReference type="STRING" id="584708.Apau_0172"/>
<accession>E3CX93</accession>
<name>E3CX93_9BACT</name>
<feature type="domain" description="Diacylglycerol glucosyltransferase N-terminal" evidence="4">
    <location>
        <begin position="15"/>
        <end position="178"/>
    </location>
</feature>
<keyword evidence="6" id="KW-1185">Reference proteome</keyword>
<dbReference type="GO" id="GO:0016758">
    <property type="term" value="F:hexosyltransferase activity"/>
    <property type="evidence" value="ECO:0007669"/>
    <property type="project" value="InterPro"/>
</dbReference>
<keyword evidence="3" id="KW-0808">Transferase</keyword>